<proteinExistence type="inferred from homology"/>
<keyword evidence="7" id="KW-0998">Cell outer membrane</keyword>
<accession>E1R2H1</accession>
<dbReference type="Gene3D" id="1.20.1600.10">
    <property type="entry name" value="Outer membrane efflux proteins (OEP)"/>
    <property type="match status" value="1"/>
</dbReference>
<dbReference type="PANTHER" id="PTHR30026">
    <property type="entry name" value="OUTER MEMBRANE PROTEIN TOLC"/>
    <property type="match status" value="1"/>
</dbReference>
<dbReference type="PANTHER" id="PTHR30026:SF20">
    <property type="entry name" value="OUTER MEMBRANE PROTEIN TOLC"/>
    <property type="match status" value="1"/>
</dbReference>
<evidence type="ECO:0000256" key="3">
    <source>
        <dbReference type="ARBA" id="ARBA00022448"/>
    </source>
</evidence>
<dbReference type="EMBL" id="CP002116">
    <property type="protein sequence ID" value="ADK82531.1"/>
    <property type="molecule type" value="Genomic_DNA"/>
</dbReference>
<dbReference type="OrthoDB" id="366742at2"/>
<dbReference type="InterPro" id="IPR003423">
    <property type="entry name" value="OMP_efflux"/>
</dbReference>
<dbReference type="Proteomes" id="UP000002318">
    <property type="component" value="Chromosome"/>
</dbReference>
<dbReference type="RefSeq" id="WP_013255990.1">
    <property type="nucleotide sequence ID" value="NC_014364.1"/>
</dbReference>
<dbReference type="GO" id="GO:1990281">
    <property type="term" value="C:efflux pump complex"/>
    <property type="evidence" value="ECO:0007669"/>
    <property type="project" value="TreeGrafter"/>
</dbReference>
<keyword evidence="3" id="KW-0813">Transport</keyword>
<evidence type="ECO:0000256" key="5">
    <source>
        <dbReference type="ARBA" id="ARBA00022692"/>
    </source>
</evidence>
<evidence type="ECO:0000313" key="8">
    <source>
        <dbReference type="EMBL" id="ADK82531.1"/>
    </source>
</evidence>
<dbReference type="HOGENOM" id="CLU_609574_0_0_12"/>
<evidence type="ECO:0000256" key="4">
    <source>
        <dbReference type="ARBA" id="ARBA00022452"/>
    </source>
</evidence>
<keyword evidence="6" id="KW-0472">Membrane</keyword>
<dbReference type="KEGG" id="ssm:Spirs_3442"/>
<evidence type="ECO:0000256" key="7">
    <source>
        <dbReference type="ARBA" id="ARBA00023237"/>
    </source>
</evidence>
<dbReference type="SUPFAM" id="SSF56954">
    <property type="entry name" value="Outer membrane efflux proteins (OEP)"/>
    <property type="match status" value="1"/>
</dbReference>
<dbReference type="AlphaFoldDB" id="E1R2H1"/>
<protein>
    <submittedName>
        <fullName evidence="8">Outer membrane efflux protein</fullName>
    </submittedName>
</protein>
<sequence>MFSTTVSRRKAGLKPAFMRCRPPVSIVLGIFFCTVITSFAQTPQEAIDLALAHDNDIAAARAGRVAAEYGAQAAAYDRLPQLSLGSSYQYRAPDNELDLTLPTGSTTINLSRKHNMELSAGLHWLLFSGFAVESNIEQQRLQSLLADNALQSTELDVAFKTISAYRNVQATQLQHSSLASGRERARIQFEQVEHLREQGMANEVDLLSLKLALLDYDRQLMETAANIDNARLTLETLTGSKTFTVRQPPAQLPSLVVPELHIEQLYQMQAFRIRQEMARNQQRLTDSARLPTFSVDSLLHYGKPGTNSVEDEWMFYGTIGLSLNWSCNWGGNRLASAGARAAVTQADANSRAVRQQLEQLYKEEVRRYISMDSELAILKQAFDVTSKKMEIIQVQYKEGMASVTDFNDANLALTQAELRYRSQILAILLELNRIELLSGKPIEQWSVSQ</sequence>
<dbReference type="eggNOG" id="COG1538">
    <property type="taxonomic scope" value="Bacteria"/>
</dbReference>
<keyword evidence="5" id="KW-0812">Transmembrane</keyword>
<name>E1R2H1_SEDSS</name>
<dbReference type="GO" id="GO:0015562">
    <property type="term" value="F:efflux transmembrane transporter activity"/>
    <property type="evidence" value="ECO:0007669"/>
    <property type="project" value="InterPro"/>
</dbReference>
<dbReference type="GO" id="GO:0015288">
    <property type="term" value="F:porin activity"/>
    <property type="evidence" value="ECO:0007669"/>
    <property type="project" value="TreeGrafter"/>
</dbReference>
<reference evidence="8 9" key="1">
    <citation type="journal article" date="2010" name="Stand. Genomic Sci.">
        <title>Complete genome sequence of Spirochaeta smaragdinae type strain (SEBR 4228).</title>
        <authorList>
            <person name="Mavromatis K."/>
            <person name="Yasawong M."/>
            <person name="Chertkov O."/>
            <person name="Lapidus A."/>
            <person name="Lucas S."/>
            <person name="Nolan M."/>
            <person name="Del Rio T.G."/>
            <person name="Tice H."/>
            <person name="Cheng J.F."/>
            <person name="Pitluck S."/>
            <person name="Liolios K."/>
            <person name="Ivanova N."/>
            <person name="Tapia R."/>
            <person name="Han C."/>
            <person name="Bruce D."/>
            <person name="Goodwin L."/>
            <person name="Pati A."/>
            <person name="Chen A."/>
            <person name="Palaniappan K."/>
            <person name="Land M."/>
            <person name="Hauser L."/>
            <person name="Chang Y.J."/>
            <person name="Jeffries C.D."/>
            <person name="Detter J.C."/>
            <person name="Rohde M."/>
            <person name="Brambilla E."/>
            <person name="Spring S."/>
            <person name="Goker M."/>
            <person name="Sikorski J."/>
            <person name="Woyke T."/>
            <person name="Bristow J."/>
            <person name="Eisen J.A."/>
            <person name="Markowitz V."/>
            <person name="Hugenholtz P."/>
            <person name="Klenk H.P."/>
            <person name="Kyrpides N.C."/>
        </authorList>
    </citation>
    <scope>NUCLEOTIDE SEQUENCE [LARGE SCALE GENOMIC DNA]</scope>
    <source>
        <strain evidence="9">DSM 11293 / JCM 15392 / SEBR 4228</strain>
    </source>
</reference>
<dbReference type="STRING" id="573413.Spirs_3442"/>
<organism evidence="8 9">
    <name type="scientific">Sediminispirochaeta smaragdinae (strain DSM 11293 / JCM 15392 / SEBR 4228)</name>
    <name type="common">Spirochaeta smaragdinae</name>
    <dbReference type="NCBI Taxonomy" id="573413"/>
    <lineage>
        <taxon>Bacteria</taxon>
        <taxon>Pseudomonadati</taxon>
        <taxon>Spirochaetota</taxon>
        <taxon>Spirochaetia</taxon>
        <taxon>Spirochaetales</taxon>
        <taxon>Spirochaetaceae</taxon>
        <taxon>Sediminispirochaeta</taxon>
    </lineage>
</organism>
<dbReference type="InterPro" id="IPR051906">
    <property type="entry name" value="TolC-like"/>
</dbReference>
<dbReference type="GO" id="GO:0009279">
    <property type="term" value="C:cell outer membrane"/>
    <property type="evidence" value="ECO:0007669"/>
    <property type="project" value="UniProtKB-SubCell"/>
</dbReference>
<evidence type="ECO:0000256" key="1">
    <source>
        <dbReference type="ARBA" id="ARBA00004442"/>
    </source>
</evidence>
<comment type="subcellular location">
    <subcellularLocation>
        <location evidence="1">Cell outer membrane</location>
    </subcellularLocation>
</comment>
<keyword evidence="9" id="KW-1185">Reference proteome</keyword>
<dbReference type="Pfam" id="PF02321">
    <property type="entry name" value="OEP"/>
    <property type="match status" value="2"/>
</dbReference>
<evidence type="ECO:0000313" key="9">
    <source>
        <dbReference type="Proteomes" id="UP000002318"/>
    </source>
</evidence>
<evidence type="ECO:0000256" key="2">
    <source>
        <dbReference type="ARBA" id="ARBA00007613"/>
    </source>
</evidence>
<keyword evidence="4" id="KW-1134">Transmembrane beta strand</keyword>
<comment type="similarity">
    <text evidence="2">Belongs to the outer membrane factor (OMF) (TC 1.B.17) family.</text>
</comment>
<evidence type="ECO:0000256" key="6">
    <source>
        <dbReference type="ARBA" id="ARBA00023136"/>
    </source>
</evidence>
<gene>
    <name evidence="8" type="ordered locus">Spirs_3442</name>
</gene>